<protein>
    <submittedName>
        <fullName evidence="1">Uncharacterized protein</fullName>
    </submittedName>
</protein>
<sequence>MAPRALVRSFPRSLLGTTDNAETSQRVLELLIEHWPWLSSGLHHVSRSVSVGNAPQSFAEASLYTYRWNASDFVDRLIPAKEVFDDPVLSSEIKPFPHLLAVVAFQAFYRMSSQALAFSLVLLPFSFAEKTKENTKDYSRYCL</sequence>
<dbReference type="AlphaFoldDB" id="A0A3P7NS99"/>
<organism evidence="1 2">
    <name type="scientific">Dibothriocephalus latus</name>
    <name type="common">Fish tapeworm</name>
    <name type="synonym">Diphyllobothrium latum</name>
    <dbReference type="NCBI Taxonomy" id="60516"/>
    <lineage>
        <taxon>Eukaryota</taxon>
        <taxon>Metazoa</taxon>
        <taxon>Spiralia</taxon>
        <taxon>Lophotrochozoa</taxon>
        <taxon>Platyhelminthes</taxon>
        <taxon>Cestoda</taxon>
        <taxon>Eucestoda</taxon>
        <taxon>Diphyllobothriidea</taxon>
        <taxon>Diphyllobothriidae</taxon>
        <taxon>Dibothriocephalus</taxon>
    </lineage>
</organism>
<name>A0A3P7NS99_DIBLA</name>
<proteinExistence type="predicted"/>
<gene>
    <name evidence="1" type="ORF">DILT_LOCUS7750</name>
</gene>
<keyword evidence="2" id="KW-1185">Reference proteome</keyword>
<dbReference type="EMBL" id="UYRU01052552">
    <property type="protein sequence ID" value="VDN11919.1"/>
    <property type="molecule type" value="Genomic_DNA"/>
</dbReference>
<dbReference type="Proteomes" id="UP000281553">
    <property type="component" value="Unassembled WGS sequence"/>
</dbReference>
<evidence type="ECO:0000313" key="1">
    <source>
        <dbReference type="EMBL" id="VDN11919.1"/>
    </source>
</evidence>
<reference evidence="1 2" key="1">
    <citation type="submission" date="2018-11" db="EMBL/GenBank/DDBJ databases">
        <authorList>
            <consortium name="Pathogen Informatics"/>
        </authorList>
    </citation>
    <scope>NUCLEOTIDE SEQUENCE [LARGE SCALE GENOMIC DNA]</scope>
</reference>
<accession>A0A3P7NS99</accession>
<evidence type="ECO:0000313" key="2">
    <source>
        <dbReference type="Proteomes" id="UP000281553"/>
    </source>
</evidence>